<name>A0ABV7E4A7_9SPHN</name>
<dbReference type="RefSeq" id="WP_336925239.1">
    <property type="nucleotide sequence ID" value="NZ_JBANRO010000003.1"/>
</dbReference>
<dbReference type="Proteomes" id="UP001595456">
    <property type="component" value="Unassembled WGS sequence"/>
</dbReference>
<evidence type="ECO:0000313" key="3">
    <source>
        <dbReference type="Proteomes" id="UP001595456"/>
    </source>
</evidence>
<proteinExistence type="predicted"/>
<organism evidence="2 3">
    <name type="scientific">Alteraurantiacibacter palmitatis</name>
    <dbReference type="NCBI Taxonomy" id="2054628"/>
    <lineage>
        <taxon>Bacteria</taxon>
        <taxon>Pseudomonadati</taxon>
        <taxon>Pseudomonadota</taxon>
        <taxon>Alphaproteobacteria</taxon>
        <taxon>Sphingomonadales</taxon>
        <taxon>Erythrobacteraceae</taxon>
        <taxon>Alteraurantiacibacter</taxon>
    </lineage>
</organism>
<feature type="region of interest" description="Disordered" evidence="1">
    <location>
        <begin position="92"/>
        <end position="121"/>
    </location>
</feature>
<sequence length="121" mass="13243">MAKTYRPAGVGMLPAVAGTYVLSAYFDGETVDLVRANVLGWQVTSERSLVPLLIDPQACDAEPWYVQHPDGRVEASDGRCWNAMRDWLAQERERQRSALAPRPISGSDAPPPSEPYATAAQ</sequence>
<dbReference type="EMBL" id="JBHRST010000009">
    <property type="protein sequence ID" value="MFC3097599.1"/>
    <property type="molecule type" value="Genomic_DNA"/>
</dbReference>
<comment type="caution">
    <text evidence="2">The sequence shown here is derived from an EMBL/GenBank/DDBJ whole genome shotgun (WGS) entry which is preliminary data.</text>
</comment>
<evidence type="ECO:0000256" key="1">
    <source>
        <dbReference type="SAM" id="MobiDB-lite"/>
    </source>
</evidence>
<reference evidence="3" key="1">
    <citation type="journal article" date="2019" name="Int. J. Syst. Evol. Microbiol.">
        <title>The Global Catalogue of Microorganisms (GCM) 10K type strain sequencing project: providing services to taxonomists for standard genome sequencing and annotation.</title>
        <authorList>
            <consortium name="The Broad Institute Genomics Platform"/>
            <consortium name="The Broad Institute Genome Sequencing Center for Infectious Disease"/>
            <person name="Wu L."/>
            <person name="Ma J."/>
        </authorList>
    </citation>
    <scope>NUCLEOTIDE SEQUENCE [LARGE SCALE GENOMIC DNA]</scope>
    <source>
        <strain evidence="3">KCTC 52607</strain>
    </source>
</reference>
<keyword evidence="3" id="KW-1185">Reference proteome</keyword>
<evidence type="ECO:0000313" key="2">
    <source>
        <dbReference type="EMBL" id="MFC3097599.1"/>
    </source>
</evidence>
<gene>
    <name evidence="2" type="ORF">ACFODU_07255</name>
</gene>
<accession>A0ABV7E4A7</accession>
<protein>
    <submittedName>
        <fullName evidence="2">Uncharacterized protein</fullName>
    </submittedName>
</protein>